<feature type="non-terminal residue" evidence="2">
    <location>
        <position position="1"/>
    </location>
</feature>
<reference evidence="2 3" key="1">
    <citation type="journal article" date="2018" name="Cell">
        <title>The Chara Genome: Secondary Complexity and Implications for Plant Terrestrialization.</title>
        <authorList>
            <person name="Nishiyama T."/>
            <person name="Sakayama H."/>
            <person name="Vries J.D."/>
            <person name="Buschmann H."/>
            <person name="Saint-Marcoux D."/>
            <person name="Ullrich K.K."/>
            <person name="Haas F.B."/>
            <person name="Vanderstraeten L."/>
            <person name="Becker D."/>
            <person name="Lang D."/>
            <person name="Vosolsobe S."/>
            <person name="Rombauts S."/>
            <person name="Wilhelmsson P.K.I."/>
            <person name="Janitza P."/>
            <person name="Kern R."/>
            <person name="Heyl A."/>
            <person name="Rumpler F."/>
            <person name="Villalobos L.I.A.C."/>
            <person name="Clay J.M."/>
            <person name="Skokan R."/>
            <person name="Toyoda A."/>
            <person name="Suzuki Y."/>
            <person name="Kagoshima H."/>
            <person name="Schijlen E."/>
            <person name="Tajeshwar N."/>
            <person name="Catarino B."/>
            <person name="Hetherington A.J."/>
            <person name="Saltykova A."/>
            <person name="Bonnot C."/>
            <person name="Breuninger H."/>
            <person name="Symeonidi A."/>
            <person name="Radhakrishnan G.V."/>
            <person name="Van Nieuwerburgh F."/>
            <person name="Deforce D."/>
            <person name="Chang C."/>
            <person name="Karol K.G."/>
            <person name="Hedrich R."/>
            <person name="Ulvskov P."/>
            <person name="Glockner G."/>
            <person name="Delwiche C.F."/>
            <person name="Petrasek J."/>
            <person name="Van de Peer Y."/>
            <person name="Friml J."/>
            <person name="Beilby M."/>
            <person name="Dolan L."/>
            <person name="Kohara Y."/>
            <person name="Sugano S."/>
            <person name="Fujiyama A."/>
            <person name="Delaux P.-M."/>
            <person name="Quint M."/>
            <person name="TheiBen G."/>
            <person name="Hagemann M."/>
            <person name="Harholt J."/>
            <person name="Dunand C."/>
            <person name="Zachgo S."/>
            <person name="Langdale J."/>
            <person name="Maumus F."/>
            <person name="Straeten D.V.D."/>
            <person name="Gould S.B."/>
            <person name="Rensing S.A."/>
        </authorList>
    </citation>
    <scope>NUCLEOTIDE SEQUENCE [LARGE SCALE GENOMIC DNA]</scope>
    <source>
        <strain evidence="2 3">S276</strain>
    </source>
</reference>
<sequence>PPLHKTPEQRFRRASAGMNE</sequence>
<evidence type="ECO:0000313" key="3">
    <source>
        <dbReference type="Proteomes" id="UP000265515"/>
    </source>
</evidence>
<gene>
    <name evidence="2" type="ORF">CBR_g60778</name>
</gene>
<dbReference type="Gramene" id="GBG93219">
    <property type="protein sequence ID" value="GBG93219"/>
    <property type="gene ID" value="CBR_g60778"/>
</dbReference>
<proteinExistence type="predicted"/>
<evidence type="ECO:0000256" key="1">
    <source>
        <dbReference type="SAM" id="MobiDB-lite"/>
    </source>
</evidence>
<dbReference type="AlphaFoldDB" id="A0A388MFF9"/>
<comment type="caution">
    <text evidence="2">The sequence shown here is derived from an EMBL/GenBank/DDBJ whole genome shotgun (WGS) entry which is preliminary data.</text>
</comment>
<keyword evidence="3" id="KW-1185">Reference proteome</keyword>
<evidence type="ECO:0000313" key="2">
    <source>
        <dbReference type="EMBL" id="GBG93219.1"/>
    </source>
</evidence>
<organism evidence="2 3">
    <name type="scientific">Chara braunii</name>
    <name type="common">Braun's stonewort</name>
    <dbReference type="NCBI Taxonomy" id="69332"/>
    <lineage>
        <taxon>Eukaryota</taxon>
        <taxon>Viridiplantae</taxon>
        <taxon>Streptophyta</taxon>
        <taxon>Charophyceae</taxon>
        <taxon>Charales</taxon>
        <taxon>Characeae</taxon>
        <taxon>Chara</taxon>
    </lineage>
</organism>
<dbReference type="Proteomes" id="UP000265515">
    <property type="component" value="Unassembled WGS sequence"/>
</dbReference>
<name>A0A388MFF9_CHABU</name>
<protein>
    <submittedName>
        <fullName evidence="2">Uncharacterized protein</fullName>
    </submittedName>
</protein>
<feature type="compositionally biased region" description="Basic and acidic residues" evidence="1">
    <location>
        <begin position="1"/>
        <end position="11"/>
    </location>
</feature>
<dbReference type="EMBL" id="BFEA01001301">
    <property type="protein sequence ID" value="GBG93219.1"/>
    <property type="molecule type" value="Genomic_DNA"/>
</dbReference>
<feature type="region of interest" description="Disordered" evidence="1">
    <location>
        <begin position="1"/>
        <end position="20"/>
    </location>
</feature>
<accession>A0A388MFF9</accession>